<dbReference type="AlphaFoldDB" id="A0A0E3QTX0"/>
<organism evidence="2 3">
    <name type="scientific">Methanosarcina barkeri MS</name>
    <dbReference type="NCBI Taxonomy" id="1434108"/>
    <lineage>
        <taxon>Archaea</taxon>
        <taxon>Methanobacteriati</taxon>
        <taxon>Methanobacteriota</taxon>
        <taxon>Stenosarchaea group</taxon>
        <taxon>Methanomicrobia</taxon>
        <taxon>Methanosarcinales</taxon>
        <taxon>Methanosarcinaceae</taxon>
        <taxon>Methanosarcina</taxon>
    </lineage>
</organism>
<dbReference type="PATRIC" id="fig|1434108.4.peg.1193"/>
<reference evidence="2 3" key="1">
    <citation type="submission" date="2014-07" db="EMBL/GenBank/DDBJ databases">
        <title>Methanogenic archaea and the global carbon cycle.</title>
        <authorList>
            <person name="Henriksen J.R."/>
            <person name="Luke J."/>
            <person name="Reinhart S."/>
            <person name="Benedict M.N."/>
            <person name="Youngblut N.D."/>
            <person name="Metcalf M.E."/>
            <person name="Whitaker R.J."/>
            <person name="Metcalf W.W."/>
        </authorList>
    </citation>
    <scope>NUCLEOTIDE SEQUENCE [LARGE SCALE GENOMIC DNA]</scope>
    <source>
        <strain evidence="2 3">MS</strain>
    </source>
</reference>
<feature type="transmembrane region" description="Helical" evidence="1">
    <location>
        <begin position="77"/>
        <end position="99"/>
    </location>
</feature>
<keyword evidence="3" id="KW-1185">Reference proteome</keyword>
<gene>
    <name evidence="2" type="ORF">MSBRM_0981</name>
</gene>
<sequence length="153" mass="17496">MTTEGEVESGTGEEEIPFVPVEPNPFWKKNAEKLVGESISVVEDTAKQFVVVTGLLQGIYFHAIAFSDIKGATWYSVLIYMAPLVLWLLSLIFAVMVLIRKRYEININSTRDSKEKFEEMVKIKYRYIRISGFLLIISFVALAIAFLHYFGIF</sequence>
<keyword evidence="1" id="KW-1133">Transmembrane helix</keyword>
<feature type="transmembrane region" description="Helical" evidence="1">
    <location>
        <begin position="130"/>
        <end position="150"/>
    </location>
</feature>
<dbReference type="EMBL" id="CP009528">
    <property type="protein sequence ID" value="AKB53979.1"/>
    <property type="molecule type" value="Genomic_DNA"/>
</dbReference>
<dbReference type="RefSeq" id="WP_048119230.1">
    <property type="nucleotide sequence ID" value="NZ_CP009528.1"/>
</dbReference>
<proteinExistence type="predicted"/>
<name>A0A0E3QTX0_METBA</name>
<accession>A0A0E3QTX0</accession>
<protein>
    <submittedName>
        <fullName evidence="2">Uncharacterized protein</fullName>
    </submittedName>
</protein>
<dbReference type="STRING" id="1434108.MSBRM_0981"/>
<keyword evidence="1" id="KW-0812">Transmembrane</keyword>
<dbReference type="Proteomes" id="UP000033033">
    <property type="component" value="Chromosome"/>
</dbReference>
<dbReference type="GeneID" id="24844199"/>
<evidence type="ECO:0000313" key="3">
    <source>
        <dbReference type="Proteomes" id="UP000033033"/>
    </source>
</evidence>
<dbReference type="HOGENOM" id="CLU_143939_0_0_2"/>
<dbReference type="KEGG" id="mby:MSBRM_0981"/>
<keyword evidence="1" id="KW-0472">Membrane</keyword>
<evidence type="ECO:0000256" key="1">
    <source>
        <dbReference type="SAM" id="Phobius"/>
    </source>
</evidence>
<evidence type="ECO:0000313" key="2">
    <source>
        <dbReference type="EMBL" id="AKB53979.1"/>
    </source>
</evidence>